<keyword evidence="5 10" id="KW-0862">Zinc</keyword>
<dbReference type="Pfam" id="PF03120">
    <property type="entry name" value="OB_DNA_ligase"/>
    <property type="match status" value="1"/>
</dbReference>
<evidence type="ECO:0000313" key="15">
    <source>
        <dbReference type="Proteomes" id="UP000306791"/>
    </source>
</evidence>
<protein>
    <recommendedName>
        <fullName evidence="10 11">DNA ligase</fullName>
        <ecNumber evidence="10 11">6.5.1.2</ecNumber>
    </recommendedName>
    <alternativeName>
        <fullName evidence="10">Polydeoxyribonucleotide synthase [NAD(+)]</fullName>
    </alternativeName>
</protein>
<feature type="binding site" evidence="10">
    <location>
        <begin position="63"/>
        <end position="67"/>
    </location>
    <ligand>
        <name>NAD(+)</name>
        <dbReference type="ChEBI" id="CHEBI:57540"/>
    </ligand>
</feature>
<comment type="caution">
    <text evidence="10">Lacks conserved residue(s) required for the propagation of feature annotation.</text>
</comment>
<dbReference type="Gene3D" id="1.10.287.610">
    <property type="entry name" value="Helix hairpin bin"/>
    <property type="match status" value="1"/>
</dbReference>
<feature type="binding site" evidence="10">
    <location>
        <position position="143"/>
    </location>
    <ligand>
        <name>NAD(+)</name>
        <dbReference type="ChEBI" id="CHEBI:57540"/>
    </ligand>
</feature>
<feature type="domain" description="Helix-hairpin-helix DNA-binding motif class 1" evidence="12">
    <location>
        <begin position="540"/>
        <end position="559"/>
    </location>
</feature>
<dbReference type="SUPFAM" id="SSF47781">
    <property type="entry name" value="RuvA domain 2-like"/>
    <property type="match status" value="1"/>
</dbReference>
<organism evidence="14 15">
    <name type="scientific">Microbulbifer harenosus</name>
    <dbReference type="NCBI Taxonomy" id="2576840"/>
    <lineage>
        <taxon>Bacteria</taxon>
        <taxon>Pseudomonadati</taxon>
        <taxon>Pseudomonadota</taxon>
        <taxon>Gammaproteobacteria</taxon>
        <taxon>Cellvibrionales</taxon>
        <taxon>Microbulbiferaceae</taxon>
        <taxon>Microbulbifer</taxon>
    </lineage>
</organism>
<feature type="binding site" evidence="10">
    <location>
        <position position="438"/>
    </location>
    <ligand>
        <name>Zn(2+)</name>
        <dbReference type="ChEBI" id="CHEBI:29105"/>
    </ligand>
</feature>
<dbReference type="EC" id="6.5.1.2" evidence="10 11"/>
<dbReference type="HAMAP" id="MF_01588">
    <property type="entry name" value="DNA_ligase_A"/>
    <property type="match status" value="1"/>
</dbReference>
<dbReference type="PANTHER" id="PTHR23389:SF9">
    <property type="entry name" value="DNA LIGASE"/>
    <property type="match status" value="1"/>
</dbReference>
<dbReference type="InterPro" id="IPR004150">
    <property type="entry name" value="NAD_DNA_ligase_OB"/>
</dbReference>
<dbReference type="PANTHER" id="PTHR23389">
    <property type="entry name" value="CHROMOSOME TRANSMISSION FIDELITY FACTOR 18"/>
    <property type="match status" value="1"/>
</dbReference>
<dbReference type="NCBIfam" id="TIGR00575">
    <property type="entry name" value="dnlj"/>
    <property type="match status" value="1"/>
</dbReference>
<dbReference type="NCBIfam" id="NF005932">
    <property type="entry name" value="PRK07956.1"/>
    <property type="match status" value="1"/>
</dbReference>
<keyword evidence="1 10" id="KW-0436">Ligase</keyword>
<accession>A0ABY2UHV9</accession>
<dbReference type="CDD" id="cd00114">
    <property type="entry name" value="LIGANc"/>
    <property type="match status" value="1"/>
</dbReference>
<dbReference type="PROSITE" id="PS01055">
    <property type="entry name" value="DNA_LIGASE_N1"/>
    <property type="match status" value="1"/>
</dbReference>
<feature type="domain" description="NAD-dependent DNA ligase N-terminal" evidence="13">
    <location>
        <begin position="34"/>
        <end position="476"/>
    </location>
</feature>
<feature type="binding site" evidence="10">
    <location>
        <position position="320"/>
    </location>
    <ligand>
        <name>NAD(+)</name>
        <dbReference type="ChEBI" id="CHEBI:57540"/>
    </ligand>
</feature>
<evidence type="ECO:0000256" key="6">
    <source>
        <dbReference type="ARBA" id="ARBA00022842"/>
    </source>
</evidence>
<feature type="domain" description="Helix-hairpin-helix DNA-binding motif class 1" evidence="12">
    <location>
        <begin position="474"/>
        <end position="493"/>
    </location>
</feature>
<evidence type="ECO:0000256" key="11">
    <source>
        <dbReference type="RuleBase" id="RU000618"/>
    </source>
</evidence>
<feature type="active site" description="N6-AMP-lysine intermediate" evidence="10">
    <location>
        <position position="145"/>
    </location>
</feature>
<evidence type="ECO:0000256" key="7">
    <source>
        <dbReference type="ARBA" id="ARBA00023027"/>
    </source>
</evidence>
<dbReference type="SMART" id="SM00532">
    <property type="entry name" value="LIGANc"/>
    <property type="match status" value="1"/>
</dbReference>
<comment type="catalytic activity">
    <reaction evidence="9 10 11">
        <text>NAD(+) + (deoxyribonucleotide)n-3'-hydroxyl + 5'-phospho-(deoxyribonucleotide)m = (deoxyribonucleotide)n+m + AMP + beta-nicotinamide D-nucleotide.</text>
        <dbReference type="EC" id="6.5.1.2"/>
    </reaction>
</comment>
<evidence type="ECO:0000259" key="13">
    <source>
        <dbReference type="SMART" id="SM00532"/>
    </source>
</evidence>
<dbReference type="Gene3D" id="1.10.150.20">
    <property type="entry name" value="5' to 3' exonuclease, C-terminal subdomain"/>
    <property type="match status" value="2"/>
</dbReference>
<keyword evidence="4 10" id="KW-0227">DNA damage</keyword>
<name>A0ABY2UHV9_9GAMM</name>
<keyword evidence="2 10" id="KW-0235">DNA replication</keyword>
<evidence type="ECO:0000256" key="1">
    <source>
        <dbReference type="ARBA" id="ARBA00022598"/>
    </source>
</evidence>
<dbReference type="Pfam" id="PF01653">
    <property type="entry name" value="DNA_ligase_aden"/>
    <property type="match status" value="1"/>
</dbReference>
<dbReference type="SUPFAM" id="SSF50249">
    <property type="entry name" value="Nucleic acid-binding proteins"/>
    <property type="match status" value="1"/>
</dbReference>
<feature type="domain" description="Helix-hairpin-helix DNA-binding motif class 1" evidence="12">
    <location>
        <begin position="572"/>
        <end position="591"/>
    </location>
</feature>
<feature type="binding site" evidence="10">
    <location>
        <position position="441"/>
    </location>
    <ligand>
        <name>Zn(2+)</name>
        <dbReference type="ChEBI" id="CHEBI:29105"/>
    </ligand>
</feature>
<sequence>MFRAISRRFLNTPMNFKKNPTTDFQPVGELSQRQAEKQVRALREGINYHDLRYYVQDDPEIADSVYDRLFQRLQDLENAFPDLKAPDSPTQRVGAEPVPTLEKVEHRAPLQSLQATLEATAVQRFMKNAREKAGKNTINFVVEPKFDGLSVEVVYDSGRFRYGATRGNGNTGEDISHNLKTIRTLPLTLQHRNKAPDTLSVRGEVFIPKQGFTTLNRQRVEYGEEPFANPRNAAAGLMRQYQSRRVAGKPLCIIFYEILAMDEEMPATHQQVLTQLGDWGLKTSPLNKTATTFKDVEHFHRRLNEERDDLDFEIDGIVIKVDDHALRDTLGSRNRSPRWAQAWKFEPRHEITKIQDITVQVGRTGILTPVALLQPVDVGGVTVSRATLHNEHEVHEKDVRVGDYVRVIRAGDVIPEVEERIKKPGRKRCAPFKMPHRCPVCSAKVARDGAYHVCTAGLSCEAQLSGRIKHYASRNAMDIDHLGEKAAEQLVTRELVADIADLYTLKEEDLRQLQGFAERSAAQLRNAIHAAKNPRLDHFLYALGIPHVGRRAAQLLAGEFRTLKRLAHAPLKKIEGISGIGSETASATKNFFADKRNRDVLERLRKMGIHVQPMPKKHGSLSME</sequence>
<dbReference type="InterPro" id="IPR013839">
    <property type="entry name" value="DNAligase_adenylation"/>
</dbReference>
<evidence type="ECO:0000256" key="3">
    <source>
        <dbReference type="ARBA" id="ARBA00022723"/>
    </source>
</evidence>
<evidence type="ECO:0000259" key="12">
    <source>
        <dbReference type="SMART" id="SM00278"/>
    </source>
</evidence>
<feature type="binding site" evidence="10">
    <location>
        <position position="344"/>
    </location>
    <ligand>
        <name>NAD(+)</name>
        <dbReference type="ChEBI" id="CHEBI:57540"/>
    </ligand>
</feature>
<keyword evidence="7 10" id="KW-0520">NAD</keyword>
<evidence type="ECO:0000313" key="14">
    <source>
        <dbReference type="EMBL" id="TLM77550.1"/>
    </source>
</evidence>
<keyword evidence="6 10" id="KW-0460">Magnesium</keyword>
<dbReference type="InterPro" id="IPR018239">
    <property type="entry name" value="DNA_ligase_AS"/>
</dbReference>
<evidence type="ECO:0000256" key="10">
    <source>
        <dbReference type="HAMAP-Rule" id="MF_01588"/>
    </source>
</evidence>
<comment type="caution">
    <text evidence="14">The sequence shown here is derived from an EMBL/GenBank/DDBJ whole genome shotgun (WGS) entry which is preliminary data.</text>
</comment>
<dbReference type="EMBL" id="VANI01000009">
    <property type="protein sequence ID" value="TLM77550.1"/>
    <property type="molecule type" value="Genomic_DNA"/>
</dbReference>
<comment type="similarity">
    <text evidence="10">Belongs to the NAD-dependent DNA ligase family. LigA subfamily.</text>
</comment>
<dbReference type="InterPro" id="IPR033136">
    <property type="entry name" value="DNA_ligase_CS"/>
</dbReference>
<dbReference type="InterPro" id="IPR041663">
    <property type="entry name" value="DisA/LigA_HHH"/>
</dbReference>
<feature type="domain" description="Helix-hairpin-helix DNA-binding motif class 1" evidence="12">
    <location>
        <begin position="508"/>
        <end position="527"/>
    </location>
</feature>
<gene>
    <name evidence="10 14" type="primary">ligA</name>
    <name evidence="14" type="ORF">FDY93_07995</name>
</gene>
<dbReference type="Pfam" id="PF12826">
    <property type="entry name" value="HHH_2"/>
    <property type="match status" value="1"/>
</dbReference>
<feature type="binding site" evidence="10">
    <location>
        <position position="166"/>
    </location>
    <ligand>
        <name>NAD(+)</name>
        <dbReference type="ChEBI" id="CHEBI:57540"/>
    </ligand>
</feature>
<feature type="binding site" evidence="10">
    <location>
        <position position="460"/>
    </location>
    <ligand>
        <name>Zn(2+)</name>
        <dbReference type="ChEBI" id="CHEBI:29105"/>
    </ligand>
</feature>
<dbReference type="Gene3D" id="3.30.470.30">
    <property type="entry name" value="DNA ligase/mRNA capping enzyme"/>
    <property type="match status" value="1"/>
</dbReference>
<feature type="binding site" evidence="10">
    <location>
        <begin position="112"/>
        <end position="113"/>
    </location>
    <ligand>
        <name>NAD(+)</name>
        <dbReference type="ChEBI" id="CHEBI:57540"/>
    </ligand>
</feature>
<keyword evidence="3 10" id="KW-0479">Metal-binding</keyword>
<dbReference type="SUPFAM" id="SSF56091">
    <property type="entry name" value="DNA ligase/mRNA capping enzyme, catalytic domain"/>
    <property type="match status" value="1"/>
</dbReference>
<reference evidence="14 15" key="1">
    <citation type="submission" date="2019-05" db="EMBL/GenBank/DDBJ databases">
        <title>Microbulbifer harenosus sp. nov., an alginate-degrading bacterium isolated from coastal sand.</title>
        <authorList>
            <person name="Huang H."/>
            <person name="Mo K."/>
            <person name="Bao S."/>
        </authorList>
    </citation>
    <scope>NUCLEOTIDE SEQUENCE [LARGE SCALE GENOMIC DNA]</scope>
    <source>
        <strain evidence="14 15">HB161719</strain>
    </source>
</reference>
<keyword evidence="8 10" id="KW-0234">DNA repair</keyword>
<dbReference type="Pfam" id="PF14520">
    <property type="entry name" value="HHH_5"/>
    <property type="match status" value="1"/>
</dbReference>
<dbReference type="InterPro" id="IPR003583">
    <property type="entry name" value="Hlx-hairpin-Hlx_DNA-bd_motif"/>
</dbReference>
<dbReference type="SMART" id="SM00278">
    <property type="entry name" value="HhH1"/>
    <property type="match status" value="4"/>
</dbReference>
<dbReference type="Proteomes" id="UP000306791">
    <property type="component" value="Unassembled WGS sequence"/>
</dbReference>
<proteinExistence type="inferred from homology"/>
<evidence type="ECO:0000256" key="2">
    <source>
        <dbReference type="ARBA" id="ARBA00022705"/>
    </source>
</evidence>
<evidence type="ECO:0000256" key="4">
    <source>
        <dbReference type="ARBA" id="ARBA00022763"/>
    </source>
</evidence>
<keyword evidence="15" id="KW-1185">Reference proteome</keyword>
<evidence type="ECO:0000256" key="5">
    <source>
        <dbReference type="ARBA" id="ARBA00022833"/>
    </source>
</evidence>
<dbReference type="PROSITE" id="PS01056">
    <property type="entry name" value="DNA_LIGASE_N2"/>
    <property type="match status" value="1"/>
</dbReference>
<dbReference type="InterPro" id="IPR013840">
    <property type="entry name" value="DNAligase_N"/>
</dbReference>
<dbReference type="InterPro" id="IPR012340">
    <property type="entry name" value="NA-bd_OB-fold"/>
</dbReference>
<feature type="binding site" evidence="10">
    <location>
        <position position="204"/>
    </location>
    <ligand>
        <name>NAD(+)</name>
        <dbReference type="ChEBI" id="CHEBI:57540"/>
    </ligand>
</feature>
<comment type="cofactor">
    <cofactor evidence="10">
        <name>Mg(2+)</name>
        <dbReference type="ChEBI" id="CHEBI:18420"/>
    </cofactor>
    <cofactor evidence="10">
        <name>Mn(2+)</name>
        <dbReference type="ChEBI" id="CHEBI:29035"/>
    </cofactor>
</comment>
<evidence type="ECO:0000256" key="8">
    <source>
        <dbReference type="ARBA" id="ARBA00023204"/>
    </source>
</evidence>
<dbReference type="PIRSF" id="PIRSF001604">
    <property type="entry name" value="LigA"/>
    <property type="match status" value="1"/>
</dbReference>
<dbReference type="InterPro" id="IPR001679">
    <property type="entry name" value="DNA_ligase"/>
</dbReference>
<dbReference type="Gene3D" id="2.40.50.140">
    <property type="entry name" value="Nucleic acid-binding proteins"/>
    <property type="match status" value="1"/>
</dbReference>
<evidence type="ECO:0000256" key="9">
    <source>
        <dbReference type="ARBA" id="ARBA00034005"/>
    </source>
</evidence>
<comment type="function">
    <text evidence="10">DNA ligase that catalyzes the formation of phosphodiester linkages between 5'-phosphoryl and 3'-hydroxyl groups in double-stranded DNA using NAD as a coenzyme and as the energy source for the reaction. It is essential for DNA replication and repair of damaged DNA.</text>
</comment>
<dbReference type="InterPro" id="IPR010994">
    <property type="entry name" value="RuvA_2-like"/>
</dbReference>
<dbReference type="GO" id="GO:0003911">
    <property type="term" value="F:DNA ligase (NAD+) activity"/>
    <property type="evidence" value="ECO:0007669"/>
    <property type="project" value="UniProtKB-EC"/>
</dbReference>
<keyword evidence="10" id="KW-0464">Manganese</keyword>